<name>A0A6G1J4R1_9PLEO</name>
<evidence type="ECO:0008006" key="3">
    <source>
        <dbReference type="Google" id="ProtNLM"/>
    </source>
</evidence>
<dbReference type="InterPro" id="IPR011008">
    <property type="entry name" value="Dimeric_a/b-barrel"/>
</dbReference>
<dbReference type="SUPFAM" id="SSF54909">
    <property type="entry name" value="Dimeric alpha+beta barrel"/>
    <property type="match status" value="1"/>
</dbReference>
<sequence>MSSPVTEIAYMPLVAGTDLTTGDAKLIWDGMLKTIAAQPGCKSVYWGLQVENPDIAQLAIDWKSLEAHKTFERSETYPPFLAALKPILAGAPTIFHLTLSPPTPFSTPISAPTTECISLYFTSDHSTAAYDANWAAFVDTAGKVPSEAQGLAGGWGVEEHEYAKEGEQGGKKKFFGGFIGWPSVEAHMQFRKEEAFRGVVGHLRDGPVGIKVHHVHFRKF</sequence>
<organism evidence="1 2">
    <name type="scientific">Lentithecium fluviatile CBS 122367</name>
    <dbReference type="NCBI Taxonomy" id="1168545"/>
    <lineage>
        <taxon>Eukaryota</taxon>
        <taxon>Fungi</taxon>
        <taxon>Dikarya</taxon>
        <taxon>Ascomycota</taxon>
        <taxon>Pezizomycotina</taxon>
        <taxon>Dothideomycetes</taxon>
        <taxon>Pleosporomycetidae</taxon>
        <taxon>Pleosporales</taxon>
        <taxon>Massarineae</taxon>
        <taxon>Lentitheciaceae</taxon>
        <taxon>Lentithecium</taxon>
    </lineage>
</organism>
<keyword evidence="2" id="KW-1185">Reference proteome</keyword>
<dbReference type="Proteomes" id="UP000799291">
    <property type="component" value="Unassembled WGS sequence"/>
</dbReference>
<dbReference type="AlphaFoldDB" id="A0A6G1J4R1"/>
<dbReference type="EMBL" id="MU005578">
    <property type="protein sequence ID" value="KAF2685524.1"/>
    <property type="molecule type" value="Genomic_DNA"/>
</dbReference>
<gene>
    <name evidence="1" type="ORF">K458DRAFT_416757</name>
</gene>
<evidence type="ECO:0000313" key="1">
    <source>
        <dbReference type="EMBL" id="KAF2685524.1"/>
    </source>
</evidence>
<dbReference type="Gene3D" id="3.30.70.100">
    <property type="match status" value="2"/>
</dbReference>
<evidence type="ECO:0000313" key="2">
    <source>
        <dbReference type="Proteomes" id="UP000799291"/>
    </source>
</evidence>
<dbReference type="OrthoDB" id="3830579at2759"/>
<protein>
    <recommendedName>
        <fullName evidence="3">ABM domain-containing protein</fullName>
    </recommendedName>
</protein>
<accession>A0A6G1J4R1</accession>
<reference evidence="1" key="1">
    <citation type="journal article" date="2020" name="Stud. Mycol.">
        <title>101 Dothideomycetes genomes: a test case for predicting lifestyles and emergence of pathogens.</title>
        <authorList>
            <person name="Haridas S."/>
            <person name="Albert R."/>
            <person name="Binder M."/>
            <person name="Bloem J."/>
            <person name="Labutti K."/>
            <person name="Salamov A."/>
            <person name="Andreopoulos B."/>
            <person name="Baker S."/>
            <person name="Barry K."/>
            <person name="Bills G."/>
            <person name="Bluhm B."/>
            <person name="Cannon C."/>
            <person name="Castanera R."/>
            <person name="Culley D."/>
            <person name="Daum C."/>
            <person name="Ezra D."/>
            <person name="Gonzalez J."/>
            <person name="Henrissat B."/>
            <person name="Kuo A."/>
            <person name="Liang C."/>
            <person name="Lipzen A."/>
            <person name="Lutzoni F."/>
            <person name="Magnuson J."/>
            <person name="Mondo S."/>
            <person name="Nolan M."/>
            <person name="Ohm R."/>
            <person name="Pangilinan J."/>
            <person name="Park H.-J."/>
            <person name="Ramirez L."/>
            <person name="Alfaro M."/>
            <person name="Sun H."/>
            <person name="Tritt A."/>
            <person name="Yoshinaga Y."/>
            <person name="Zwiers L.-H."/>
            <person name="Turgeon B."/>
            <person name="Goodwin S."/>
            <person name="Spatafora J."/>
            <person name="Crous P."/>
            <person name="Grigoriev I."/>
        </authorList>
    </citation>
    <scope>NUCLEOTIDE SEQUENCE</scope>
    <source>
        <strain evidence="1">CBS 122367</strain>
    </source>
</reference>
<proteinExistence type="predicted"/>